<dbReference type="EMBL" id="AWXA01000024">
    <property type="protein sequence ID" value="ERT60403.1"/>
    <property type="molecule type" value="Genomic_DNA"/>
</dbReference>
<feature type="domain" description="Mechanosensitive ion channel MscS C-terminal" evidence="9">
    <location>
        <begin position="252"/>
        <end position="337"/>
    </location>
</feature>
<dbReference type="SUPFAM" id="SSF82689">
    <property type="entry name" value="Mechanosensitive channel protein MscS (YggB), C-terminal domain"/>
    <property type="match status" value="1"/>
</dbReference>
<dbReference type="Gene3D" id="3.30.70.100">
    <property type="match status" value="1"/>
</dbReference>
<keyword evidence="6 7" id="KW-0472">Membrane</keyword>
<accession>U7UPJ3</accession>
<name>U7UPJ3_9FIRM</name>
<dbReference type="OrthoDB" id="9809206at2"/>
<keyword evidence="12" id="KW-1185">Reference proteome</keyword>
<keyword evidence="3" id="KW-1003">Cell membrane</keyword>
<feature type="transmembrane region" description="Helical" evidence="7">
    <location>
        <begin position="60"/>
        <end position="81"/>
    </location>
</feature>
<dbReference type="PANTHER" id="PTHR30566">
    <property type="entry name" value="YNAI-RELATED MECHANOSENSITIVE ION CHANNEL"/>
    <property type="match status" value="1"/>
</dbReference>
<organism evidence="11 12">
    <name type="scientific">Megasphaera vaginalis</name>
    <name type="common">ex Srinivasan et al. 2021</name>
    <dbReference type="NCBI Taxonomy" id="1111454"/>
    <lineage>
        <taxon>Bacteria</taxon>
        <taxon>Bacillati</taxon>
        <taxon>Bacillota</taxon>
        <taxon>Negativicutes</taxon>
        <taxon>Veillonellales</taxon>
        <taxon>Veillonellaceae</taxon>
        <taxon>Megasphaera</taxon>
    </lineage>
</organism>
<feature type="domain" description="Mechanosensitive ion channel MscS" evidence="8">
    <location>
        <begin position="176"/>
        <end position="243"/>
    </location>
</feature>
<gene>
    <name evidence="11" type="ORF">HMPREF1250_0317</name>
</gene>
<proteinExistence type="inferred from homology"/>
<evidence type="ECO:0000313" key="12">
    <source>
        <dbReference type="Proteomes" id="UP000017090"/>
    </source>
</evidence>
<dbReference type="InterPro" id="IPR006685">
    <property type="entry name" value="MscS_channel_2nd"/>
</dbReference>
<dbReference type="Pfam" id="PF21088">
    <property type="entry name" value="MS_channel_1st"/>
    <property type="match status" value="1"/>
</dbReference>
<dbReference type="Pfam" id="PF21082">
    <property type="entry name" value="MS_channel_3rd"/>
    <property type="match status" value="1"/>
</dbReference>
<dbReference type="Gene3D" id="1.10.287.1260">
    <property type="match status" value="1"/>
</dbReference>
<feature type="domain" description="Mechanosensitive ion channel transmembrane helices 2/3" evidence="10">
    <location>
        <begin position="136"/>
        <end position="175"/>
    </location>
</feature>
<evidence type="ECO:0000259" key="10">
    <source>
        <dbReference type="Pfam" id="PF21088"/>
    </source>
</evidence>
<comment type="caution">
    <text evidence="11">The sequence shown here is derived from an EMBL/GenBank/DDBJ whole genome shotgun (WGS) entry which is preliminary data.</text>
</comment>
<evidence type="ECO:0000256" key="2">
    <source>
        <dbReference type="ARBA" id="ARBA00008017"/>
    </source>
</evidence>
<dbReference type="GO" id="GO:0005886">
    <property type="term" value="C:plasma membrane"/>
    <property type="evidence" value="ECO:0007669"/>
    <property type="project" value="UniProtKB-SubCell"/>
</dbReference>
<dbReference type="InterPro" id="IPR011066">
    <property type="entry name" value="MscS_channel_C_sf"/>
</dbReference>
<comment type="similarity">
    <text evidence="2">Belongs to the MscS (TC 1.A.23) family.</text>
</comment>
<dbReference type="InterPro" id="IPR049278">
    <property type="entry name" value="MS_channel_C"/>
</dbReference>
<evidence type="ECO:0000259" key="9">
    <source>
        <dbReference type="Pfam" id="PF21082"/>
    </source>
</evidence>
<evidence type="ECO:0000256" key="1">
    <source>
        <dbReference type="ARBA" id="ARBA00004651"/>
    </source>
</evidence>
<dbReference type="AlphaFoldDB" id="U7UPJ3"/>
<reference evidence="11 12" key="1">
    <citation type="submission" date="2013-09" db="EMBL/GenBank/DDBJ databases">
        <authorList>
            <person name="Durkin A.S."/>
            <person name="Haft D.R."/>
            <person name="McCorrison J."/>
            <person name="Torralba M."/>
            <person name="Gillis M."/>
            <person name="Haft D.H."/>
            <person name="Methe B."/>
            <person name="Sutton G."/>
            <person name="Nelson K.E."/>
        </authorList>
    </citation>
    <scope>NUCLEOTIDE SEQUENCE [LARGE SCALE GENOMIC DNA]</scope>
    <source>
        <strain evidence="11 12">BV3C16-1</strain>
    </source>
</reference>
<evidence type="ECO:0000256" key="5">
    <source>
        <dbReference type="ARBA" id="ARBA00022989"/>
    </source>
</evidence>
<protein>
    <submittedName>
        <fullName evidence="11">Transporter, small conductance mechanosensitive ion channel MscS family protein</fullName>
    </submittedName>
</protein>
<evidence type="ECO:0000259" key="8">
    <source>
        <dbReference type="Pfam" id="PF00924"/>
    </source>
</evidence>
<dbReference type="SUPFAM" id="SSF50182">
    <property type="entry name" value="Sm-like ribonucleoproteins"/>
    <property type="match status" value="1"/>
</dbReference>
<dbReference type="SUPFAM" id="SSF82861">
    <property type="entry name" value="Mechanosensitive channel protein MscS (YggB), transmembrane region"/>
    <property type="match status" value="1"/>
</dbReference>
<dbReference type="InterPro" id="IPR011014">
    <property type="entry name" value="MscS_channel_TM-2"/>
</dbReference>
<evidence type="ECO:0000256" key="7">
    <source>
        <dbReference type="SAM" id="Phobius"/>
    </source>
</evidence>
<feature type="transmembrane region" description="Helical" evidence="7">
    <location>
        <begin position="20"/>
        <end position="39"/>
    </location>
</feature>
<dbReference type="PANTHER" id="PTHR30566:SF25">
    <property type="entry name" value="INNER MEMBRANE PROTEIN"/>
    <property type="match status" value="1"/>
</dbReference>
<dbReference type="Proteomes" id="UP000017090">
    <property type="component" value="Unassembled WGS sequence"/>
</dbReference>
<feature type="transmembrane region" description="Helical" evidence="7">
    <location>
        <begin position="127"/>
        <end position="149"/>
    </location>
</feature>
<evidence type="ECO:0000256" key="4">
    <source>
        <dbReference type="ARBA" id="ARBA00022692"/>
    </source>
</evidence>
<dbReference type="InterPro" id="IPR023408">
    <property type="entry name" value="MscS_beta-dom_sf"/>
</dbReference>
<keyword evidence="5 7" id="KW-1133">Transmembrane helix</keyword>
<evidence type="ECO:0000313" key="11">
    <source>
        <dbReference type="EMBL" id="ERT60403.1"/>
    </source>
</evidence>
<dbReference type="eggNOG" id="COG0668">
    <property type="taxonomic scope" value="Bacteria"/>
</dbReference>
<comment type="subcellular location">
    <subcellularLocation>
        <location evidence="1">Cell membrane</location>
        <topology evidence="1">Multi-pass membrane protein</topology>
    </subcellularLocation>
</comment>
<evidence type="ECO:0000256" key="6">
    <source>
        <dbReference type="ARBA" id="ARBA00023136"/>
    </source>
</evidence>
<feature type="transmembrane region" description="Helical" evidence="7">
    <location>
        <begin position="155"/>
        <end position="174"/>
    </location>
</feature>
<keyword evidence="4 7" id="KW-0812">Transmembrane</keyword>
<dbReference type="PATRIC" id="fig|1111454.3.peg.923"/>
<feature type="transmembrane region" description="Helical" evidence="7">
    <location>
        <begin position="93"/>
        <end position="115"/>
    </location>
</feature>
<dbReference type="InterPro" id="IPR010920">
    <property type="entry name" value="LSM_dom_sf"/>
</dbReference>
<dbReference type="Pfam" id="PF00924">
    <property type="entry name" value="MS_channel_2nd"/>
    <property type="match status" value="1"/>
</dbReference>
<dbReference type="GO" id="GO:0055085">
    <property type="term" value="P:transmembrane transport"/>
    <property type="evidence" value="ECO:0007669"/>
    <property type="project" value="InterPro"/>
</dbReference>
<dbReference type="Gene3D" id="2.30.30.60">
    <property type="match status" value="1"/>
</dbReference>
<dbReference type="InterPro" id="IPR049142">
    <property type="entry name" value="MS_channel_1st"/>
</dbReference>
<evidence type="ECO:0000256" key="3">
    <source>
        <dbReference type="ARBA" id="ARBA00022475"/>
    </source>
</evidence>
<sequence length="343" mass="38258">MPAFFDSLEQEILHGGPHIHLLAFLICLSVGIVVLQYVFRILIVFLSKSRHISEDCLRQIFRAIPTCVGILIGIKIAKWSLTVPDFVQAFLDGLFHTVLTVTVTILIAHVISAYLNYKLDRSSKQYAATSILTTAINCVVYSIGALIVLDSYDISISPLLTAFGVGGLASALALQDTLSNLFSGITMLMSKQIRIGDYIRLATHEEGRVVDLNWRNTTIRTPTGNMVIVPNKTIAASALINYEQPLAECTITIPLKIVYGSDLQHVEQVTLEVAQDVLHHSEYGVTGFQPKIRFTDLGEYGISFLVVLRIRNIVDEATLRHQFIKRIYKKYKEEGIALLIRKD</sequence>